<name>A0A510PQN6_MICAE</name>
<organism evidence="1 2">
    <name type="scientific">Microcystis aeruginosa 11-30S32</name>
    <dbReference type="NCBI Taxonomy" id="2358142"/>
    <lineage>
        <taxon>Bacteria</taxon>
        <taxon>Bacillati</taxon>
        <taxon>Cyanobacteriota</taxon>
        <taxon>Cyanophyceae</taxon>
        <taxon>Oscillatoriophycideae</taxon>
        <taxon>Chroococcales</taxon>
        <taxon>Microcystaceae</taxon>
        <taxon>Microcystis</taxon>
    </lineage>
</organism>
<proteinExistence type="predicted"/>
<dbReference type="AlphaFoldDB" id="A0A510PQN6"/>
<reference evidence="1 2" key="1">
    <citation type="journal article" date="2019" name="Appl. Environ. Microbiol.">
        <title>Co-occurrence of broad and narrow host-range viruses infecting the toxic bloom-forming cyanobacterium Microcystis aeruginosa.</title>
        <authorList>
            <person name="Morimoto D."/>
            <person name="Tominaga K."/>
            <person name="Nishimura Y."/>
            <person name="Yoshida N."/>
            <person name="Kimura S."/>
            <person name="Sako Y."/>
            <person name="Yoshida T."/>
        </authorList>
    </citation>
    <scope>NUCLEOTIDE SEQUENCE [LARGE SCALE GENOMIC DNA]</scope>
    <source>
        <strain evidence="1 2">11-30S32</strain>
    </source>
</reference>
<protein>
    <submittedName>
        <fullName evidence="1">Uncharacterized protein</fullName>
    </submittedName>
</protein>
<feature type="non-terminal residue" evidence="1">
    <location>
        <position position="44"/>
    </location>
</feature>
<dbReference type="EMBL" id="BHVU01000621">
    <property type="protein sequence ID" value="GCA96145.1"/>
    <property type="molecule type" value="Genomic_DNA"/>
</dbReference>
<accession>A0A510PQN6</accession>
<comment type="caution">
    <text evidence="1">The sequence shown here is derived from an EMBL/GenBank/DDBJ whole genome shotgun (WGS) entry which is preliminary data.</text>
</comment>
<sequence length="44" mass="4265">MPVEQLASQGGAAAFTLFSPEALETMASAGSEGIAPMGGAELAP</sequence>
<evidence type="ECO:0000313" key="1">
    <source>
        <dbReference type="EMBL" id="GCA96145.1"/>
    </source>
</evidence>
<gene>
    <name evidence="1" type="ORF">MAE30S32_47970</name>
</gene>
<evidence type="ECO:0000313" key="2">
    <source>
        <dbReference type="Proteomes" id="UP000321223"/>
    </source>
</evidence>
<dbReference type="Proteomes" id="UP000321223">
    <property type="component" value="Unassembled WGS sequence"/>
</dbReference>